<dbReference type="SUPFAM" id="SSF69047">
    <property type="entry name" value="Hypothetical protein YjbJ"/>
    <property type="match status" value="1"/>
</dbReference>
<dbReference type="InterPro" id="IPR036629">
    <property type="entry name" value="YjbJ_sf"/>
</dbReference>
<sequence>MSTQKTSPDSDKLKGSVKEAIGKLIGDGKVETEGRDQRKSSKSDVSPKTTPNS</sequence>
<evidence type="ECO:0000313" key="3">
    <source>
        <dbReference type="Proteomes" id="UP001224644"/>
    </source>
</evidence>
<keyword evidence="3" id="KW-1185">Reference proteome</keyword>
<evidence type="ECO:0000256" key="1">
    <source>
        <dbReference type="SAM" id="MobiDB-lite"/>
    </source>
</evidence>
<organism evidence="2 3">
    <name type="scientific">Methylobacterium adhaesivum</name>
    <dbReference type="NCBI Taxonomy" id="333297"/>
    <lineage>
        <taxon>Bacteria</taxon>
        <taxon>Pseudomonadati</taxon>
        <taxon>Pseudomonadota</taxon>
        <taxon>Alphaproteobacteria</taxon>
        <taxon>Hyphomicrobiales</taxon>
        <taxon>Methylobacteriaceae</taxon>
        <taxon>Methylobacterium</taxon>
    </lineage>
</organism>
<feature type="compositionally biased region" description="Basic and acidic residues" evidence="1">
    <location>
        <begin position="8"/>
        <end position="42"/>
    </location>
</feature>
<feature type="region of interest" description="Disordered" evidence="1">
    <location>
        <begin position="1"/>
        <end position="53"/>
    </location>
</feature>
<gene>
    <name evidence="2" type="ORF">QWZ12_20405</name>
</gene>
<evidence type="ECO:0000313" key="2">
    <source>
        <dbReference type="EMBL" id="MDN3592964.1"/>
    </source>
</evidence>
<comment type="caution">
    <text evidence="2">The sequence shown here is derived from an EMBL/GenBank/DDBJ whole genome shotgun (WGS) entry which is preliminary data.</text>
</comment>
<dbReference type="Proteomes" id="UP001224644">
    <property type="component" value="Unassembled WGS sequence"/>
</dbReference>
<reference evidence="3" key="1">
    <citation type="journal article" date="2019" name="Int. J. Syst. Evol. Microbiol.">
        <title>The Global Catalogue of Microorganisms (GCM) 10K type strain sequencing project: providing services to taxonomists for standard genome sequencing and annotation.</title>
        <authorList>
            <consortium name="The Broad Institute Genomics Platform"/>
            <consortium name="The Broad Institute Genome Sequencing Center for Infectious Disease"/>
            <person name="Wu L."/>
            <person name="Ma J."/>
        </authorList>
    </citation>
    <scope>NUCLEOTIDE SEQUENCE [LARGE SCALE GENOMIC DNA]</scope>
    <source>
        <strain evidence="3">CECT 7069</strain>
    </source>
</reference>
<proteinExistence type="predicted"/>
<name>A0ABT8BMG3_9HYPH</name>
<accession>A0ABT8BMG3</accession>
<protein>
    <submittedName>
        <fullName evidence="2">CsbD family protein</fullName>
    </submittedName>
</protein>
<feature type="compositionally biased region" description="Polar residues" evidence="1">
    <location>
        <begin position="43"/>
        <end position="53"/>
    </location>
</feature>
<dbReference type="RefSeq" id="WP_238227386.1">
    <property type="nucleotide sequence ID" value="NZ_BPQD01000027.1"/>
</dbReference>
<dbReference type="EMBL" id="JAUFPX010000020">
    <property type="protein sequence ID" value="MDN3592964.1"/>
    <property type="molecule type" value="Genomic_DNA"/>
</dbReference>